<organism evidence="2 3">
    <name type="scientific">Colletotrichum plurivorum</name>
    <dbReference type="NCBI Taxonomy" id="2175906"/>
    <lineage>
        <taxon>Eukaryota</taxon>
        <taxon>Fungi</taxon>
        <taxon>Dikarya</taxon>
        <taxon>Ascomycota</taxon>
        <taxon>Pezizomycotina</taxon>
        <taxon>Sordariomycetes</taxon>
        <taxon>Hypocreomycetidae</taxon>
        <taxon>Glomerellales</taxon>
        <taxon>Glomerellaceae</taxon>
        <taxon>Colletotrichum</taxon>
        <taxon>Colletotrichum orchidearum species complex</taxon>
    </lineage>
</organism>
<dbReference type="EMBL" id="WIGO01000270">
    <property type="protein sequence ID" value="KAF6820591.1"/>
    <property type="molecule type" value="Genomic_DNA"/>
</dbReference>
<dbReference type="Proteomes" id="UP000654918">
    <property type="component" value="Unassembled WGS sequence"/>
</dbReference>
<proteinExistence type="predicted"/>
<evidence type="ECO:0000313" key="2">
    <source>
        <dbReference type="EMBL" id="KAF6820591.1"/>
    </source>
</evidence>
<dbReference type="AlphaFoldDB" id="A0A8H6N5V1"/>
<feature type="compositionally biased region" description="Basic and acidic residues" evidence="1">
    <location>
        <begin position="19"/>
        <end position="33"/>
    </location>
</feature>
<name>A0A8H6N5V1_9PEZI</name>
<keyword evidence="3" id="KW-1185">Reference proteome</keyword>
<evidence type="ECO:0000313" key="3">
    <source>
        <dbReference type="Proteomes" id="UP000654918"/>
    </source>
</evidence>
<evidence type="ECO:0000256" key="1">
    <source>
        <dbReference type="SAM" id="MobiDB-lite"/>
    </source>
</evidence>
<feature type="region of interest" description="Disordered" evidence="1">
    <location>
        <begin position="1"/>
        <end position="43"/>
    </location>
</feature>
<protein>
    <submittedName>
        <fullName evidence="2">Uncharacterized protein</fullName>
    </submittedName>
</protein>
<sequence>MPQTEGLDSDSNPPSGQFHRPEHGPPGSDERPPRAAAASAGVDLETGRLDLFYRSQTAHGAAGAGSAARGKGPSA</sequence>
<gene>
    <name evidence="2" type="ORF">CPLU01_12734</name>
</gene>
<comment type="caution">
    <text evidence="2">The sequence shown here is derived from an EMBL/GenBank/DDBJ whole genome shotgun (WGS) entry which is preliminary data.</text>
</comment>
<reference evidence="2" key="1">
    <citation type="journal article" date="2020" name="Phytopathology">
        <title>Genome Sequence Resources of Colletotrichum truncatum, C. plurivorum, C. musicola, and C. sojae: Four Species Pathogenic to Soybean (Glycine max).</title>
        <authorList>
            <person name="Rogerio F."/>
            <person name="Boufleur T.R."/>
            <person name="Ciampi-Guillardi M."/>
            <person name="Sukno S.A."/>
            <person name="Thon M.R."/>
            <person name="Massola Junior N.S."/>
            <person name="Baroncelli R."/>
        </authorList>
    </citation>
    <scope>NUCLEOTIDE SEQUENCE</scope>
    <source>
        <strain evidence="2">LFN00145</strain>
    </source>
</reference>
<accession>A0A8H6N5V1</accession>